<organism evidence="1 2">
    <name type="scientific">Scortum barcoo</name>
    <name type="common">barcoo grunter</name>
    <dbReference type="NCBI Taxonomy" id="214431"/>
    <lineage>
        <taxon>Eukaryota</taxon>
        <taxon>Metazoa</taxon>
        <taxon>Chordata</taxon>
        <taxon>Craniata</taxon>
        <taxon>Vertebrata</taxon>
        <taxon>Euteleostomi</taxon>
        <taxon>Actinopterygii</taxon>
        <taxon>Neopterygii</taxon>
        <taxon>Teleostei</taxon>
        <taxon>Neoteleostei</taxon>
        <taxon>Acanthomorphata</taxon>
        <taxon>Eupercaria</taxon>
        <taxon>Centrarchiformes</taxon>
        <taxon>Terapontoidei</taxon>
        <taxon>Terapontidae</taxon>
        <taxon>Scortum</taxon>
    </lineage>
</organism>
<accession>A0ACB8XAA1</accession>
<evidence type="ECO:0000313" key="1">
    <source>
        <dbReference type="EMBL" id="KAI3376795.1"/>
    </source>
</evidence>
<proteinExistence type="predicted"/>
<reference evidence="1" key="1">
    <citation type="submission" date="2022-04" db="EMBL/GenBank/DDBJ databases">
        <title>Jade perch genome.</title>
        <authorList>
            <person name="Chao B."/>
        </authorList>
    </citation>
    <scope>NUCLEOTIDE SEQUENCE</scope>
    <source>
        <strain evidence="1">CB-2022</strain>
    </source>
</reference>
<evidence type="ECO:0000313" key="2">
    <source>
        <dbReference type="Proteomes" id="UP000831701"/>
    </source>
</evidence>
<keyword evidence="2" id="KW-1185">Reference proteome</keyword>
<comment type="caution">
    <text evidence="1">The sequence shown here is derived from an EMBL/GenBank/DDBJ whole genome shotgun (WGS) entry which is preliminary data.</text>
</comment>
<gene>
    <name evidence="1" type="ORF">L3Q82_000071</name>
</gene>
<name>A0ACB8XAA1_9TELE</name>
<dbReference type="EMBL" id="CM041531">
    <property type="protein sequence ID" value="KAI3376795.1"/>
    <property type="molecule type" value="Genomic_DNA"/>
</dbReference>
<dbReference type="Proteomes" id="UP000831701">
    <property type="component" value="Chromosome 1"/>
</dbReference>
<protein>
    <submittedName>
        <fullName evidence="1">Uncharacterized protein</fullName>
    </submittedName>
</protein>
<sequence length="345" mass="38801">MNTAIVGCVSEGNDCEYRKVIMDFVDWCELNHLQVNASKTKEMVIDFSRKPSPDIAPVNIQGLDIERVRTYKYLGVHLNNKLDWTDNTDSLYKRGQSRLYMLRRLGSFGVCRPLLRTFYETVVASVVSYAVVCWGGGCSERDKKRLNRLIKRASSVCGCPLDSIEVARLGLRDTVRSSDIRREQKRCCFTSKGASSTSDQDASWVPPFGGNMKTLLTLLLLALICLQHINTAQRVALERLGHLQHLTEPSQSPNVLQGCNHHPSAQKDTHHLIKWPVALTPIMMKCFERLVKDHIISKLPPTFDPLQFAYRPKPLHRGCHLLRSSPEPDTPGGEEHACADVVPGL</sequence>